<evidence type="ECO:0000259" key="4">
    <source>
        <dbReference type="Pfam" id="PF06525"/>
    </source>
</evidence>
<dbReference type="AlphaFoldDB" id="A0A6J6XES5"/>
<evidence type="ECO:0000256" key="1">
    <source>
        <dbReference type="ARBA" id="ARBA00022723"/>
    </source>
</evidence>
<feature type="domain" description="Sulfocyanin-like C-terminal" evidence="4">
    <location>
        <begin position="72"/>
        <end position="168"/>
    </location>
</feature>
<dbReference type="InterPro" id="IPR008972">
    <property type="entry name" value="Cupredoxin"/>
</dbReference>
<dbReference type="Pfam" id="PF06525">
    <property type="entry name" value="SoxE"/>
    <property type="match status" value="1"/>
</dbReference>
<gene>
    <name evidence="5" type="ORF">UFOPK3010_00081</name>
</gene>
<keyword evidence="3" id="KW-0812">Transmembrane</keyword>
<evidence type="ECO:0000256" key="3">
    <source>
        <dbReference type="SAM" id="Phobius"/>
    </source>
</evidence>
<dbReference type="Gene3D" id="2.60.40.420">
    <property type="entry name" value="Cupredoxins - blue copper proteins"/>
    <property type="match status" value="1"/>
</dbReference>
<dbReference type="EMBL" id="CAFAAM010000005">
    <property type="protein sequence ID" value="CAB4792517.1"/>
    <property type="molecule type" value="Genomic_DNA"/>
</dbReference>
<dbReference type="InterPro" id="IPR033138">
    <property type="entry name" value="Cu_oxidase_CS"/>
</dbReference>
<evidence type="ECO:0000313" key="5">
    <source>
        <dbReference type="EMBL" id="CAB4792517.1"/>
    </source>
</evidence>
<reference evidence="5" key="1">
    <citation type="submission" date="2020-05" db="EMBL/GenBank/DDBJ databases">
        <authorList>
            <person name="Chiriac C."/>
            <person name="Salcher M."/>
            <person name="Ghai R."/>
            <person name="Kavagutti S V."/>
        </authorList>
    </citation>
    <scope>NUCLEOTIDE SEQUENCE</scope>
</reference>
<accession>A0A6J6XES5</accession>
<sequence length="171" mass="17885">MSQSEQEWPQRTNSIPFVGVVAAVIVFAVALAVASLLFALTNNDQTPSASRTVNVTVKEYSVTAPPTALAGDVTFVVTNAGTMPHELLVVLTNALPGQIPLTDSGDPPVPVASGADKISEDGSVGETGGDPLEPGETRTFTVTDLAAGKYQLLCNIAGHYKNGMWSEFRVL</sequence>
<feature type="region of interest" description="Disordered" evidence="2">
    <location>
        <begin position="104"/>
        <end position="136"/>
    </location>
</feature>
<keyword evidence="1" id="KW-0479">Metal-binding</keyword>
<dbReference type="SUPFAM" id="SSF49503">
    <property type="entry name" value="Cupredoxins"/>
    <property type="match status" value="1"/>
</dbReference>
<protein>
    <submittedName>
        <fullName evidence="5">Unannotated protein</fullName>
    </submittedName>
</protein>
<keyword evidence="3" id="KW-1133">Transmembrane helix</keyword>
<dbReference type="GO" id="GO:0046872">
    <property type="term" value="F:metal ion binding"/>
    <property type="evidence" value="ECO:0007669"/>
    <property type="project" value="UniProtKB-KW"/>
</dbReference>
<proteinExistence type="predicted"/>
<dbReference type="InterPro" id="IPR049544">
    <property type="entry name" value="SoxE-like_C"/>
</dbReference>
<organism evidence="5">
    <name type="scientific">freshwater metagenome</name>
    <dbReference type="NCBI Taxonomy" id="449393"/>
    <lineage>
        <taxon>unclassified sequences</taxon>
        <taxon>metagenomes</taxon>
        <taxon>ecological metagenomes</taxon>
    </lineage>
</organism>
<feature type="transmembrane region" description="Helical" evidence="3">
    <location>
        <begin position="15"/>
        <end position="41"/>
    </location>
</feature>
<keyword evidence="3" id="KW-0472">Membrane</keyword>
<evidence type="ECO:0000256" key="2">
    <source>
        <dbReference type="SAM" id="MobiDB-lite"/>
    </source>
</evidence>
<name>A0A6J6XES5_9ZZZZ</name>
<dbReference type="PROSITE" id="PS00079">
    <property type="entry name" value="MULTICOPPER_OXIDASE1"/>
    <property type="match status" value="1"/>
</dbReference>